<dbReference type="SMART" id="SM00409">
    <property type="entry name" value="IG"/>
    <property type="match status" value="2"/>
</dbReference>
<feature type="transmembrane region" description="Helical" evidence="9">
    <location>
        <begin position="233"/>
        <end position="255"/>
    </location>
</feature>
<dbReference type="Proteomes" id="UP000008143">
    <property type="component" value="Chromosome 3"/>
</dbReference>
<evidence type="ECO:0000256" key="5">
    <source>
        <dbReference type="ARBA" id="ARBA00022989"/>
    </source>
</evidence>
<evidence type="ECO:0000259" key="10">
    <source>
        <dbReference type="PROSITE" id="PS50835"/>
    </source>
</evidence>
<dbReference type="KEGG" id="xtr:101734841"/>
<dbReference type="Gene3D" id="2.60.40.10">
    <property type="entry name" value="Immunoglobulins"/>
    <property type="match status" value="1"/>
</dbReference>
<accession>A0A8J1JC05</accession>
<dbReference type="GO" id="GO:0030246">
    <property type="term" value="F:carbohydrate binding"/>
    <property type="evidence" value="ECO:0007669"/>
    <property type="project" value="UniProtKB-KW"/>
</dbReference>
<evidence type="ECO:0000256" key="3">
    <source>
        <dbReference type="ARBA" id="ARBA00022734"/>
    </source>
</evidence>
<feature type="region of interest" description="Disordered" evidence="8">
    <location>
        <begin position="320"/>
        <end position="339"/>
    </location>
</feature>
<evidence type="ECO:0000256" key="7">
    <source>
        <dbReference type="ARBA" id="ARBA00038361"/>
    </source>
</evidence>
<dbReference type="GeneID" id="101734841"/>
<dbReference type="SUPFAM" id="SSF48726">
    <property type="entry name" value="Immunoglobulin"/>
    <property type="match status" value="1"/>
</dbReference>
<dbReference type="InterPro" id="IPR007110">
    <property type="entry name" value="Ig-like_dom"/>
</dbReference>
<evidence type="ECO:0000256" key="9">
    <source>
        <dbReference type="SAM" id="Phobius"/>
    </source>
</evidence>
<feature type="domain" description="Ig-like" evidence="10">
    <location>
        <begin position="108"/>
        <end position="218"/>
    </location>
</feature>
<evidence type="ECO:0000256" key="6">
    <source>
        <dbReference type="ARBA" id="ARBA00023136"/>
    </source>
</evidence>
<comment type="similarity">
    <text evidence="7">Belongs to the immunoglobulin superfamily. SIGLEC (sialic acid binding Ig-like lectin) family.</text>
</comment>
<evidence type="ECO:0000313" key="12">
    <source>
        <dbReference type="RefSeq" id="XP_031755407.1"/>
    </source>
</evidence>
<dbReference type="PROSITE" id="PS50835">
    <property type="entry name" value="IG_LIKE"/>
    <property type="match status" value="1"/>
</dbReference>
<protein>
    <submittedName>
        <fullName evidence="12">Uncharacterized protein LOC101734841</fullName>
    </submittedName>
</protein>
<organism evidence="11 12">
    <name type="scientific">Xenopus tropicalis</name>
    <name type="common">Western clawed frog</name>
    <name type="synonym">Silurana tropicalis</name>
    <dbReference type="NCBI Taxonomy" id="8364"/>
    <lineage>
        <taxon>Eukaryota</taxon>
        <taxon>Metazoa</taxon>
        <taxon>Chordata</taxon>
        <taxon>Craniata</taxon>
        <taxon>Vertebrata</taxon>
        <taxon>Euteleostomi</taxon>
        <taxon>Amphibia</taxon>
        <taxon>Batrachia</taxon>
        <taxon>Anura</taxon>
        <taxon>Pipoidea</taxon>
        <taxon>Pipidae</taxon>
        <taxon>Xenopodinae</taxon>
        <taxon>Xenopus</taxon>
        <taxon>Silurana</taxon>
    </lineage>
</organism>
<keyword evidence="11" id="KW-1185">Reference proteome</keyword>
<name>A0A8J1JC05_XENTR</name>
<keyword evidence="2 9" id="KW-0812">Transmembrane</keyword>
<evidence type="ECO:0000313" key="13">
    <source>
        <dbReference type="Xenbase" id="XB-GENE-29088099"/>
    </source>
</evidence>
<dbReference type="AGR" id="Xenbase:XB-GENE-29088099"/>
<dbReference type="AlphaFoldDB" id="A0A8J1JC05"/>
<evidence type="ECO:0000256" key="2">
    <source>
        <dbReference type="ARBA" id="ARBA00022692"/>
    </source>
</evidence>
<dbReference type="PANTHER" id="PTHR12035">
    <property type="entry name" value="SIALIC ACID BINDING IMMUNOGLOBULIN-LIKE LECTIN"/>
    <property type="match status" value="1"/>
</dbReference>
<keyword evidence="6 9" id="KW-0472">Membrane</keyword>
<keyword evidence="5 9" id="KW-1133">Transmembrane helix</keyword>
<comment type="subcellular location">
    <subcellularLocation>
        <location evidence="1">Membrane</location>
        <topology evidence="1">Single-pass membrane protein</topology>
    </subcellularLocation>
</comment>
<keyword evidence="3" id="KW-0430">Lectin</keyword>
<reference evidence="12" key="1">
    <citation type="submission" date="2025-08" db="UniProtKB">
        <authorList>
            <consortium name="RefSeq"/>
        </authorList>
    </citation>
    <scope>IDENTIFICATION</scope>
    <source>
        <strain evidence="12">Nigerian</strain>
        <tissue evidence="12">Liver and blood</tissue>
    </source>
</reference>
<gene>
    <name evidence="12 13" type="primary">LOC101734841</name>
</gene>
<keyword evidence="4" id="KW-0130">Cell adhesion</keyword>
<dbReference type="OMA" id="ASINCTF"/>
<dbReference type="PANTHER" id="PTHR12035:SF125">
    <property type="entry name" value="SIALIC ACID-BINDING IG-LIKE LECTIN 5"/>
    <property type="match status" value="1"/>
</dbReference>
<dbReference type="OrthoDB" id="9908468at2759"/>
<dbReference type="InterPro" id="IPR051036">
    <property type="entry name" value="SIGLEC"/>
</dbReference>
<evidence type="ECO:0000256" key="8">
    <source>
        <dbReference type="SAM" id="MobiDB-lite"/>
    </source>
</evidence>
<dbReference type="Xenbase" id="XB-GENE-29088099">
    <property type="gene designation" value="LOC101734841"/>
</dbReference>
<evidence type="ECO:0000256" key="4">
    <source>
        <dbReference type="ARBA" id="ARBA00022889"/>
    </source>
</evidence>
<dbReference type="RefSeq" id="XP_031755407.1">
    <property type="nucleotide sequence ID" value="XM_031899547.1"/>
</dbReference>
<dbReference type="GO" id="GO:0016020">
    <property type="term" value="C:membrane"/>
    <property type="evidence" value="ECO:0007669"/>
    <property type="project" value="UniProtKB-SubCell"/>
</dbReference>
<dbReference type="InterPro" id="IPR003599">
    <property type="entry name" value="Ig_sub"/>
</dbReference>
<dbReference type="InterPro" id="IPR036179">
    <property type="entry name" value="Ig-like_dom_sf"/>
</dbReference>
<dbReference type="InterPro" id="IPR013783">
    <property type="entry name" value="Ig-like_fold"/>
</dbReference>
<evidence type="ECO:0000256" key="1">
    <source>
        <dbReference type="ARBA" id="ARBA00004167"/>
    </source>
</evidence>
<evidence type="ECO:0000313" key="11">
    <source>
        <dbReference type="Proteomes" id="UP000008143"/>
    </source>
</evidence>
<proteinExistence type="inferred from homology"/>
<sequence>MQFLPLREKPSLSPVLFILLLGGIREVTWRWGDKHTCIDNPNIKTWTAENKSEKDKNFSLVDFPRDVSLQIEGVTFSHGKHYCCLVRVGNKTAQSVHGTELGVAASEPSVGFFVSQSLEVTAQSGGSASINCTFSYPPHRAPLWVGVYWRVGNLTGPFAYHPSQEMVHPMYKGRTELRGEADLYIRNVQEADNNTSYYCFVILRFCEDSNSFTTETLYGTGTSLHVTESEKGWVVPVVTLIALLVLLLVGTLTYLRMKGKMCMNPSKGQELSLPLSPNVSNKSQTNPPCDLGTVYLEQDRNPQTQNGPEESLGVLYSQINHRPHRKKDKKEDVSAESEGSPAVLYAVVGATEHQPVYATVQKK</sequence>
<dbReference type="GO" id="GO:0007155">
    <property type="term" value="P:cell adhesion"/>
    <property type="evidence" value="ECO:0007669"/>
    <property type="project" value="UniProtKB-KW"/>
</dbReference>